<dbReference type="PANTHER" id="PTHR10443">
    <property type="entry name" value="MICROSOMAL DIPEPTIDASE"/>
    <property type="match status" value="1"/>
</dbReference>
<comment type="caution">
    <text evidence="1">The sequence shown here is derived from an EMBL/GenBank/DDBJ whole genome shotgun (WGS) entry which is preliminary data.</text>
</comment>
<dbReference type="SUPFAM" id="SSF51556">
    <property type="entry name" value="Metallo-dependent hydrolases"/>
    <property type="match status" value="1"/>
</dbReference>
<dbReference type="GO" id="GO:0006508">
    <property type="term" value="P:proteolysis"/>
    <property type="evidence" value="ECO:0007669"/>
    <property type="project" value="InterPro"/>
</dbReference>
<dbReference type="PANTHER" id="PTHR10443:SF12">
    <property type="entry name" value="DIPEPTIDASE"/>
    <property type="match status" value="1"/>
</dbReference>
<dbReference type="InterPro" id="IPR008257">
    <property type="entry name" value="Pept_M19"/>
</dbReference>
<gene>
    <name evidence="1" type="ORF">GCM10011314_06380</name>
</gene>
<evidence type="ECO:0000313" key="1">
    <source>
        <dbReference type="EMBL" id="GGB69808.1"/>
    </source>
</evidence>
<dbReference type="EMBL" id="BMEA01000001">
    <property type="protein sequence ID" value="GGB69808.1"/>
    <property type="molecule type" value="Genomic_DNA"/>
</dbReference>
<proteinExistence type="predicted"/>
<reference evidence="1" key="1">
    <citation type="journal article" date="2014" name="Int. J. Syst. Evol. Microbiol.">
        <title>Complete genome sequence of Corynebacterium casei LMG S-19264T (=DSM 44701T), isolated from a smear-ripened cheese.</title>
        <authorList>
            <consortium name="US DOE Joint Genome Institute (JGI-PGF)"/>
            <person name="Walter F."/>
            <person name="Albersmeier A."/>
            <person name="Kalinowski J."/>
            <person name="Ruckert C."/>
        </authorList>
    </citation>
    <scope>NUCLEOTIDE SEQUENCE</scope>
    <source>
        <strain evidence="1">CGMCC 1.10749</strain>
    </source>
</reference>
<protein>
    <submittedName>
        <fullName evidence="1">Dipeptidase</fullName>
    </submittedName>
</protein>
<name>A0A8H9KQ34_9MICO</name>
<sequence>MTSTAQRIADLLASHPVWDGHNDLPWAAREQVGYDLDQLELETGTTSTHTDLPRMRRGGMGAQFWSVYVDAKWAGERAVTATLEQVDFVRTLTTRYAGELALAVSAAEVRAARESGRIASLMGAEGGHSIDSSLGALRMLHALGVRYMTLTHNDNVPWADSATDQTVLGGLSPFGHEVVREMNRLGMAVDLSHVSADTMRHALATTQAPVMFSHSSARAVCDHPRNVPDDVLATLADNGGLCMVTFVPKFISPTVREWDLEAADAAAAEDVHWADHTAYSAFLERHREAHPPPEATIDDVVAHVEHVREVAGVEHIGLGGDYDGVGRLPRGLEDVSTYPRLLEALAERGWSDDDLGRLTWGNAMRVLEGIEATARDLSDREPSISRIEDLDGESAA</sequence>
<accession>A0A8H9KQ34</accession>
<dbReference type="Pfam" id="PF01244">
    <property type="entry name" value="Peptidase_M19"/>
    <property type="match status" value="1"/>
</dbReference>
<dbReference type="AlphaFoldDB" id="A0A8H9KQ34"/>
<reference evidence="1" key="2">
    <citation type="submission" date="2020-09" db="EMBL/GenBank/DDBJ databases">
        <authorList>
            <person name="Sun Q."/>
            <person name="Zhou Y."/>
        </authorList>
    </citation>
    <scope>NUCLEOTIDE SEQUENCE</scope>
    <source>
        <strain evidence="1">CGMCC 1.10749</strain>
    </source>
</reference>
<dbReference type="CDD" id="cd01301">
    <property type="entry name" value="rDP_like"/>
    <property type="match status" value="1"/>
</dbReference>
<dbReference type="GO" id="GO:0070573">
    <property type="term" value="F:metallodipeptidase activity"/>
    <property type="evidence" value="ECO:0007669"/>
    <property type="project" value="InterPro"/>
</dbReference>
<dbReference type="RefSeq" id="WP_035950156.1">
    <property type="nucleotide sequence ID" value="NZ_BMEA01000001.1"/>
</dbReference>
<dbReference type="Gene3D" id="3.20.20.140">
    <property type="entry name" value="Metal-dependent hydrolases"/>
    <property type="match status" value="1"/>
</dbReference>
<organism evidence="1 2">
    <name type="scientific">Knoellia flava</name>
    <dbReference type="NCBI Taxonomy" id="913969"/>
    <lineage>
        <taxon>Bacteria</taxon>
        <taxon>Bacillati</taxon>
        <taxon>Actinomycetota</taxon>
        <taxon>Actinomycetes</taxon>
        <taxon>Micrococcales</taxon>
        <taxon>Intrasporangiaceae</taxon>
        <taxon>Knoellia</taxon>
    </lineage>
</organism>
<dbReference type="PROSITE" id="PS51365">
    <property type="entry name" value="RENAL_DIPEPTIDASE_2"/>
    <property type="match status" value="1"/>
</dbReference>
<dbReference type="InterPro" id="IPR032466">
    <property type="entry name" value="Metal_Hydrolase"/>
</dbReference>
<dbReference type="Proteomes" id="UP000628079">
    <property type="component" value="Unassembled WGS sequence"/>
</dbReference>
<evidence type="ECO:0000313" key="2">
    <source>
        <dbReference type="Proteomes" id="UP000628079"/>
    </source>
</evidence>